<sequence>MWTRSELKQKGKGAFLRNYGITVLVTLIFGILSGELAGNSASNGVRDVVTESDGDIFYMASSIWLLVLGIGLIFILVGVLIRIFIGNLVEIGAMRFYEENSSRKAPLGCLLYGFQQGSYGKNVLTLFLRDLFIFLWALLLVIPGIIKGYEYSMIPYILAENPQISRERAFEISKAMMRGEKWNAFVLDLSFLGWSILSAVTAGIVGLLYSRPYQKSTWAEFYKVNREKVLRSGEASWSELPGIDDKDVID</sequence>
<dbReference type="PANTHER" id="PTHR40076:SF1">
    <property type="entry name" value="MEMBRANE PROTEIN"/>
    <property type="match status" value="1"/>
</dbReference>
<dbReference type="Proteomes" id="UP000886721">
    <property type="component" value="Unassembled WGS sequence"/>
</dbReference>
<evidence type="ECO:0000313" key="2">
    <source>
        <dbReference type="EMBL" id="HIX66537.1"/>
    </source>
</evidence>
<feature type="transmembrane region" description="Helical" evidence="1">
    <location>
        <begin position="191"/>
        <end position="209"/>
    </location>
</feature>
<evidence type="ECO:0000256" key="1">
    <source>
        <dbReference type="SAM" id="Phobius"/>
    </source>
</evidence>
<keyword evidence="1" id="KW-0472">Membrane</keyword>
<keyword evidence="1" id="KW-0812">Transmembrane</keyword>
<reference evidence="2" key="2">
    <citation type="submission" date="2021-04" db="EMBL/GenBank/DDBJ databases">
        <authorList>
            <person name="Gilroy R."/>
        </authorList>
    </citation>
    <scope>NUCLEOTIDE SEQUENCE</scope>
    <source>
        <strain evidence="2">CHK191-13928</strain>
    </source>
</reference>
<proteinExistence type="predicted"/>
<dbReference type="InterPro" id="IPR010380">
    <property type="entry name" value="DUF975"/>
</dbReference>
<organism evidence="2 3">
    <name type="scientific">Candidatus Anaerostipes excrementavium</name>
    <dbReference type="NCBI Taxonomy" id="2838463"/>
    <lineage>
        <taxon>Bacteria</taxon>
        <taxon>Bacillati</taxon>
        <taxon>Bacillota</taxon>
        <taxon>Clostridia</taxon>
        <taxon>Lachnospirales</taxon>
        <taxon>Lachnospiraceae</taxon>
        <taxon>Anaerostipes</taxon>
    </lineage>
</organism>
<reference evidence="2" key="1">
    <citation type="journal article" date="2021" name="PeerJ">
        <title>Extensive microbial diversity within the chicken gut microbiome revealed by metagenomics and culture.</title>
        <authorList>
            <person name="Gilroy R."/>
            <person name="Ravi A."/>
            <person name="Getino M."/>
            <person name="Pursley I."/>
            <person name="Horton D.L."/>
            <person name="Alikhan N.F."/>
            <person name="Baker D."/>
            <person name="Gharbi K."/>
            <person name="Hall N."/>
            <person name="Watson M."/>
            <person name="Adriaenssens E.M."/>
            <person name="Foster-Nyarko E."/>
            <person name="Jarju S."/>
            <person name="Secka A."/>
            <person name="Antonio M."/>
            <person name="Oren A."/>
            <person name="Chaudhuri R.R."/>
            <person name="La Ragione R."/>
            <person name="Hildebrand F."/>
            <person name="Pallen M.J."/>
        </authorList>
    </citation>
    <scope>NUCLEOTIDE SEQUENCE</scope>
    <source>
        <strain evidence="2">CHK191-13928</strain>
    </source>
</reference>
<feature type="transmembrane region" description="Helical" evidence="1">
    <location>
        <begin position="21"/>
        <end position="42"/>
    </location>
</feature>
<dbReference type="EMBL" id="DXEM01000001">
    <property type="protein sequence ID" value="HIX66537.1"/>
    <property type="molecule type" value="Genomic_DNA"/>
</dbReference>
<keyword evidence="1" id="KW-1133">Transmembrane helix</keyword>
<accession>A0A9D2B8U5</accession>
<protein>
    <submittedName>
        <fullName evidence="2">DUF975 family protein</fullName>
    </submittedName>
</protein>
<comment type="caution">
    <text evidence="2">The sequence shown here is derived from an EMBL/GenBank/DDBJ whole genome shotgun (WGS) entry which is preliminary data.</text>
</comment>
<feature type="transmembrane region" description="Helical" evidence="1">
    <location>
        <begin position="126"/>
        <end position="146"/>
    </location>
</feature>
<feature type="transmembrane region" description="Helical" evidence="1">
    <location>
        <begin position="62"/>
        <end position="85"/>
    </location>
</feature>
<dbReference type="Pfam" id="PF06161">
    <property type="entry name" value="DUF975"/>
    <property type="match status" value="1"/>
</dbReference>
<name>A0A9D2B8U5_9FIRM</name>
<dbReference type="PANTHER" id="PTHR40076">
    <property type="entry name" value="MEMBRANE PROTEIN-RELATED"/>
    <property type="match status" value="1"/>
</dbReference>
<evidence type="ECO:0000313" key="3">
    <source>
        <dbReference type="Proteomes" id="UP000886721"/>
    </source>
</evidence>
<gene>
    <name evidence="2" type="ORF">H9735_00250</name>
</gene>
<dbReference type="AlphaFoldDB" id="A0A9D2B8U5"/>